<dbReference type="SUPFAM" id="SSF103196">
    <property type="entry name" value="Roadblock/LC7 domain"/>
    <property type="match status" value="2"/>
</dbReference>
<sequence>MTDDVKKYFTGLLHKVSGLHCIAITDRDGVPLLSVTLDRTTALALKPTFLSTFTNATDQASKLGLGKNRNIICMYSNYQIVQMNKLPLIVTFVGNQNCNVGHILAIENQIDAYLEDIKLAGDLSGAGGLWIKCTMVWRSNIPWICAGVVGIYAFSHVCHVLVKKFRRKSQEISDSHQVFFMNPLCTDQDCNVTECRDRRVTPLQIFSEIARRIDCAKFSIDIAIYVVTCFEVTEALLRARGRGVHIRVIVDNSLAHSSCSQVGTLMKSVDLRSFTAEDGLMHHKFCIIDATAATPGSLDTVFGCDGKSVLDCVLKWFPVKSVREGRASEGSSLLVTGSLNWTIRVICPREMTDDVKSISQDSCISKSVSGLHCIAITDRDGVPLLSVTLDRTTALALKPTFLSTFTNATDQASKLGLGKNRNIICMYSNYQIVQMNKLPLIVTFVGNQNCNVGHILAIENQIDAYLEDIKLAVTES</sequence>
<dbReference type="EMBL" id="GITU01005692">
    <property type="protein sequence ID" value="MBC1174395.1"/>
    <property type="molecule type" value="Transcribed_RNA"/>
</dbReference>
<dbReference type="Gene3D" id="3.30.870.10">
    <property type="entry name" value="Endonuclease Chain A"/>
    <property type="match status" value="1"/>
</dbReference>
<evidence type="ECO:0000313" key="5">
    <source>
        <dbReference type="Proteomes" id="UP000092461"/>
    </source>
</evidence>
<name>A0A1B0CJB2_LUTLO</name>
<dbReference type="EnsemblMetazoa" id="LLOJ004613-RA">
    <property type="protein sequence ID" value="LLOJ004613-PA"/>
    <property type="gene ID" value="LLOJ004613"/>
</dbReference>
<dbReference type="GO" id="GO:0032008">
    <property type="term" value="P:positive regulation of TOR signaling"/>
    <property type="evidence" value="ECO:0007669"/>
    <property type="project" value="TreeGrafter"/>
</dbReference>
<dbReference type="GO" id="GO:0016301">
    <property type="term" value="F:kinase activity"/>
    <property type="evidence" value="ECO:0007669"/>
    <property type="project" value="UniProtKB-KW"/>
</dbReference>
<dbReference type="VEuPathDB" id="VectorBase:LLONM1_008838"/>
<reference evidence="4" key="3">
    <citation type="submission" date="2020-05" db="UniProtKB">
        <authorList>
            <consortium name="EnsemblMetazoa"/>
        </authorList>
    </citation>
    <scope>IDENTIFICATION</scope>
    <source>
        <strain evidence="4">Jacobina</strain>
    </source>
</reference>
<dbReference type="SMART" id="SM01278">
    <property type="entry name" value="MAPKK1_Int"/>
    <property type="match status" value="2"/>
</dbReference>
<accession>A0A1B0CJB2</accession>
<evidence type="ECO:0000259" key="2">
    <source>
        <dbReference type="Pfam" id="PF13091"/>
    </source>
</evidence>
<dbReference type="FunFam" id="3.30.450.30:FF:000003">
    <property type="entry name" value="ragulator complex protein LAMTOR3 homolog"/>
    <property type="match status" value="2"/>
</dbReference>
<dbReference type="Pfam" id="PF08923">
    <property type="entry name" value="MAPKK1_Int"/>
    <property type="match status" value="2"/>
</dbReference>
<dbReference type="AlphaFoldDB" id="A0A1B0CJB2"/>
<dbReference type="GO" id="GO:0071986">
    <property type="term" value="C:Ragulator complex"/>
    <property type="evidence" value="ECO:0007669"/>
    <property type="project" value="TreeGrafter"/>
</dbReference>
<dbReference type="InterPro" id="IPR015019">
    <property type="entry name" value="LAMTOR3"/>
</dbReference>
<dbReference type="Pfam" id="PF13091">
    <property type="entry name" value="PLDc_2"/>
    <property type="match status" value="1"/>
</dbReference>
<dbReference type="VEuPathDB" id="VectorBase:LLONM1_009260"/>
<reference evidence="3" key="2">
    <citation type="journal article" date="2020" name="BMC">
        <title>Leishmania infection induces a limited differential gene expression in the sand fly midgut.</title>
        <authorList>
            <person name="Coutinho-Abreu I.V."/>
            <person name="Serafim T.D."/>
            <person name="Meneses C."/>
            <person name="Kamhawi S."/>
            <person name="Oliveira F."/>
            <person name="Valenzuela J.G."/>
        </authorList>
    </citation>
    <scope>NUCLEOTIDE SEQUENCE</scope>
    <source>
        <strain evidence="3">Jacobina</strain>
        <tissue evidence="3">Midgut</tissue>
    </source>
</reference>
<dbReference type="Gene3D" id="3.30.450.30">
    <property type="entry name" value="Dynein light chain 2a, cytoplasmic"/>
    <property type="match status" value="2"/>
</dbReference>
<comment type="similarity">
    <text evidence="1">Belongs to the LAMTOR3 family.</text>
</comment>
<dbReference type="PANTHER" id="PTHR13378:SF1">
    <property type="entry name" value="RAGULATOR COMPLEX PROTEIN LAMTOR3"/>
    <property type="match status" value="1"/>
</dbReference>
<keyword evidence="3" id="KW-0418">Kinase</keyword>
<dbReference type="GO" id="GO:0071230">
    <property type="term" value="P:cellular response to amino acid stimulus"/>
    <property type="evidence" value="ECO:0007669"/>
    <property type="project" value="TreeGrafter"/>
</dbReference>
<reference evidence="5" key="1">
    <citation type="submission" date="2012-05" db="EMBL/GenBank/DDBJ databases">
        <title>Whole Genome Assembly of Lutzomyia longipalpis.</title>
        <authorList>
            <person name="Richards S."/>
            <person name="Qu C."/>
            <person name="Dillon R."/>
            <person name="Worley K."/>
            <person name="Scherer S."/>
            <person name="Batterton M."/>
            <person name="Taylor A."/>
            <person name="Hawes A."/>
            <person name="Hernandez B."/>
            <person name="Kovar C."/>
            <person name="Mandapat C."/>
            <person name="Pham C."/>
            <person name="Qu C."/>
            <person name="Jing C."/>
            <person name="Bess C."/>
            <person name="Bandaranaike D."/>
            <person name="Ngo D."/>
            <person name="Ongeri F."/>
            <person name="Arias F."/>
            <person name="Lara F."/>
            <person name="Weissenberger G."/>
            <person name="Kamau G."/>
            <person name="Han H."/>
            <person name="Shen H."/>
            <person name="Dinh H."/>
            <person name="Khalil I."/>
            <person name="Jones J."/>
            <person name="Shafer J."/>
            <person name="Jayaseelan J."/>
            <person name="Quiroz J."/>
            <person name="Blankenburg K."/>
            <person name="Nguyen L."/>
            <person name="Jackson L."/>
            <person name="Francisco L."/>
            <person name="Tang L.-Y."/>
            <person name="Pu L.-L."/>
            <person name="Perales L."/>
            <person name="Lorensuhewa L."/>
            <person name="Munidasa M."/>
            <person name="Coyle M."/>
            <person name="Taylor M."/>
            <person name="Puazo M."/>
            <person name="Firestine M."/>
            <person name="Scheel M."/>
            <person name="Javaid M."/>
            <person name="Wang M."/>
            <person name="Li M."/>
            <person name="Tabassum N."/>
            <person name="Saada N."/>
            <person name="Osuji N."/>
            <person name="Aqrawi P."/>
            <person name="Fu Q."/>
            <person name="Thornton R."/>
            <person name="Raj R."/>
            <person name="Goodspeed R."/>
            <person name="Mata R."/>
            <person name="Najjar R."/>
            <person name="Gubbala S."/>
            <person name="Lee S."/>
            <person name="Denson S."/>
            <person name="Patil S."/>
            <person name="Macmil S."/>
            <person name="Qi S."/>
            <person name="Matskevitch T."/>
            <person name="Palculict T."/>
            <person name="Mathew T."/>
            <person name="Vee V."/>
            <person name="Velamala V."/>
            <person name="Korchina V."/>
            <person name="Cai W."/>
            <person name="Liu W."/>
            <person name="Dai W."/>
            <person name="Zou X."/>
            <person name="Zhu Y."/>
            <person name="Zhang Y."/>
            <person name="Wu Y.-Q."/>
            <person name="Xin Y."/>
            <person name="Nazarath L."/>
            <person name="Kovar C."/>
            <person name="Han Y."/>
            <person name="Muzny D."/>
            <person name="Gibbs R."/>
        </authorList>
    </citation>
    <scope>NUCLEOTIDE SEQUENCE [LARGE SCALE GENOMIC DNA]</scope>
    <source>
        <strain evidence="5">Jacobina</strain>
    </source>
</reference>
<dbReference type="Proteomes" id="UP000092461">
    <property type="component" value="Unassembled WGS sequence"/>
</dbReference>
<evidence type="ECO:0000313" key="4">
    <source>
        <dbReference type="EnsemblMetazoa" id="LLOJ004613-PA"/>
    </source>
</evidence>
<organism evidence="4 5">
    <name type="scientific">Lutzomyia longipalpis</name>
    <name type="common">Sand fly</name>
    <dbReference type="NCBI Taxonomy" id="7200"/>
    <lineage>
        <taxon>Eukaryota</taxon>
        <taxon>Metazoa</taxon>
        <taxon>Ecdysozoa</taxon>
        <taxon>Arthropoda</taxon>
        <taxon>Hexapoda</taxon>
        <taxon>Insecta</taxon>
        <taxon>Pterygota</taxon>
        <taxon>Neoptera</taxon>
        <taxon>Endopterygota</taxon>
        <taxon>Diptera</taxon>
        <taxon>Nematocera</taxon>
        <taxon>Psychodoidea</taxon>
        <taxon>Psychodidae</taxon>
        <taxon>Lutzomyia</taxon>
        <taxon>Lutzomyia</taxon>
    </lineage>
</organism>
<dbReference type="VEuPathDB" id="VectorBase:LLOJ004613"/>
<evidence type="ECO:0000313" key="3">
    <source>
        <dbReference type="EMBL" id="MBC1174395.1"/>
    </source>
</evidence>
<feature type="domain" description="Phospholipase D-like" evidence="2">
    <location>
        <begin position="210"/>
        <end position="344"/>
    </location>
</feature>
<dbReference type="SUPFAM" id="SSF56024">
    <property type="entry name" value="Phospholipase D/nuclease"/>
    <property type="match status" value="1"/>
</dbReference>
<evidence type="ECO:0000256" key="1">
    <source>
        <dbReference type="ARBA" id="ARBA00005356"/>
    </source>
</evidence>
<keyword evidence="5" id="KW-1185">Reference proteome</keyword>
<protein>
    <submittedName>
        <fullName evidence="3">Putative mitogen-activated protein kinase kinase 1</fullName>
    </submittedName>
</protein>
<keyword evidence="3" id="KW-0808">Transferase</keyword>
<proteinExistence type="inferred from homology"/>
<dbReference type="EMBL" id="AJWK01014383">
    <property type="status" value="NOT_ANNOTATED_CDS"/>
    <property type="molecule type" value="Genomic_DNA"/>
</dbReference>
<dbReference type="PANTHER" id="PTHR13378">
    <property type="entry name" value="REGULATOR COMPLEX PROTEIN LAMTOR3"/>
    <property type="match status" value="1"/>
</dbReference>
<dbReference type="EMBL" id="AJWK01014382">
    <property type="status" value="NOT_ANNOTATED_CDS"/>
    <property type="molecule type" value="Genomic_DNA"/>
</dbReference>
<dbReference type="InterPro" id="IPR025202">
    <property type="entry name" value="PLD-like_dom"/>
</dbReference>